<comment type="similarity">
    <text evidence="2">Belongs to the UPF0053 family.</text>
</comment>
<keyword evidence="8 10" id="KW-0472">Membrane</keyword>
<dbReference type="InterPro" id="IPR000644">
    <property type="entry name" value="CBS_dom"/>
</dbReference>
<dbReference type="InterPro" id="IPR002550">
    <property type="entry name" value="CNNM"/>
</dbReference>
<protein>
    <submittedName>
        <fullName evidence="14">CBS domain containing-hemolysin-like protein</fullName>
    </submittedName>
</protein>
<keyword evidence="6 10" id="KW-1133">Transmembrane helix</keyword>
<evidence type="ECO:0000256" key="9">
    <source>
        <dbReference type="PROSITE-ProRule" id="PRU00703"/>
    </source>
</evidence>
<comment type="subcellular location">
    <subcellularLocation>
        <location evidence="1">Cell membrane</location>
        <topology evidence="1">Multi-pass membrane protein</topology>
    </subcellularLocation>
</comment>
<accession>A0ABU2AXJ7</accession>
<dbReference type="InterPro" id="IPR044751">
    <property type="entry name" value="Ion_transp-like_CBS"/>
</dbReference>
<evidence type="ECO:0000313" key="14">
    <source>
        <dbReference type="EMBL" id="MDR7346071.1"/>
    </source>
</evidence>
<evidence type="ECO:0000256" key="6">
    <source>
        <dbReference type="ARBA" id="ARBA00022989"/>
    </source>
</evidence>
<gene>
    <name evidence="14" type="ORF">J2S62_000328</name>
</gene>
<evidence type="ECO:0000256" key="1">
    <source>
        <dbReference type="ARBA" id="ARBA00004651"/>
    </source>
</evidence>
<dbReference type="Proteomes" id="UP001183794">
    <property type="component" value="Unassembled WGS sequence"/>
</dbReference>
<evidence type="ECO:0000259" key="13">
    <source>
        <dbReference type="PROSITE" id="PS51846"/>
    </source>
</evidence>
<keyword evidence="4 10" id="KW-0812">Transmembrane</keyword>
<dbReference type="CDD" id="cd04590">
    <property type="entry name" value="CBS_pair_CorC_HlyC_assoc"/>
    <property type="match status" value="1"/>
</dbReference>
<dbReference type="Gene3D" id="3.10.580.10">
    <property type="entry name" value="CBS-domain"/>
    <property type="match status" value="1"/>
</dbReference>
<reference evidence="14 15" key="1">
    <citation type="submission" date="2023-07" db="EMBL/GenBank/DDBJ databases">
        <title>Sequencing the genomes of 1000 actinobacteria strains.</title>
        <authorList>
            <person name="Klenk H.-P."/>
        </authorList>
    </citation>
    <scope>NUCLEOTIDE SEQUENCE [LARGE SCALE GENOMIC DNA]</scope>
    <source>
        <strain evidence="14 15">DSM 22966</strain>
    </source>
</reference>
<feature type="domain" description="CNNM transmembrane" evidence="13">
    <location>
        <begin position="4"/>
        <end position="207"/>
    </location>
</feature>
<feature type="transmembrane region" description="Helical" evidence="11">
    <location>
        <begin position="6"/>
        <end position="27"/>
    </location>
</feature>
<dbReference type="PROSITE" id="PS51846">
    <property type="entry name" value="CNNM"/>
    <property type="match status" value="1"/>
</dbReference>
<comment type="caution">
    <text evidence="14">The sequence shown here is derived from an EMBL/GenBank/DDBJ whole genome shotgun (WGS) entry which is preliminary data.</text>
</comment>
<dbReference type="Pfam" id="PF01595">
    <property type="entry name" value="CNNM"/>
    <property type="match status" value="1"/>
</dbReference>
<dbReference type="InterPro" id="IPR016169">
    <property type="entry name" value="FAD-bd_PCMH_sub2"/>
</dbReference>
<dbReference type="PANTHER" id="PTHR43099:SF6">
    <property type="entry name" value="UPF0053 PROTEIN RV1842C"/>
    <property type="match status" value="1"/>
</dbReference>
<feature type="domain" description="CBS" evidence="12">
    <location>
        <begin position="287"/>
        <end position="344"/>
    </location>
</feature>
<organism evidence="14 15">
    <name type="scientific">Enteractinococcus fodinae</name>
    <dbReference type="NCBI Taxonomy" id="684663"/>
    <lineage>
        <taxon>Bacteria</taxon>
        <taxon>Bacillati</taxon>
        <taxon>Actinomycetota</taxon>
        <taxon>Actinomycetes</taxon>
        <taxon>Micrococcales</taxon>
        <taxon>Micrococcaceae</taxon>
    </lineage>
</organism>
<feature type="domain" description="CBS" evidence="12">
    <location>
        <begin position="226"/>
        <end position="284"/>
    </location>
</feature>
<evidence type="ECO:0000256" key="4">
    <source>
        <dbReference type="ARBA" id="ARBA00022692"/>
    </source>
</evidence>
<evidence type="ECO:0000256" key="5">
    <source>
        <dbReference type="ARBA" id="ARBA00022737"/>
    </source>
</evidence>
<dbReference type="InterPro" id="IPR046342">
    <property type="entry name" value="CBS_dom_sf"/>
</dbReference>
<evidence type="ECO:0000256" key="8">
    <source>
        <dbReference type="ARBA" id="ARBA00023136"/>
    </source>
</evidence>
<evidence type="ECO:0000256" key="7">
    <source>
        <dbReference type="ARBA" id="ARBA00023122"/>
    </source>
</evidence>
<dbReference type="RefSeq" id="WP_310170533.1">
    <property type="nucleotide sequence ID" value="NZ_BAABHE010000002.1"/>
</dbReference>
<evidence type="ECO:0000256" key="3">
    <source>
        <dbReference type="ARBA" id="ARBA00022475"/>
    </source>
</evidence>
<dbReference type="Pfam" id="PF00571">
    <property type="entry name" value="CBS"/>
    <property type="match status" value="2"/>
</dbReference>
<dbReference type="InterPro" id="IPR051676">
    <property type="entry name" value="UPF0053_domain"/>
</dbReference>
<keyword evidence="15" id="KW-1185">Reference proteome</keyword>
<keyword evidence="7 9" id="KW-0129">CBS domain</keyword>
<dbReference type="SUPFAM" id="SSF54631">
    <property type="entry name" value="CBS-domain pair"/>
    <property type="match status" value="1"/>
</dbReference>
<name>A0ABU2AXJ7_9MICC</name>
<evidence type="ECO:0000313" key="15">
    <source>
        <dbReference type="Proteomes" id="UP001183794"/>
    </source>
</evidence>
<evidence type="ECO:0000256" key="2">
    <source>
        <dbReference type="ARBA" id="ARBA00006337"/>
    </source>
</evidence>
<feature type="transmembrane region" description="Helical" evidence="11">
    <location>
        <begin position="103"/>
        <end position="128"/>
    </location>
</feature>
<proteinExistence type="inferred from homology"/>
<dbReference type="SMART" id="SM00116">
    <property type="entry name" value="CBS"/>
    <property type="match status" value="2"/>
</dbReference>
<dbReference type="SMART" id="SM01091">
    <property type="entry name" value="CorC_HlyC"/>
    <property type="match status" value="1"/>
</dbReference>
<evidence type="ECO:0000256" key="11">
    <source>
        <dbReference type="SAM" id="Phobius"/>
    </source>
</evidence>
<dbReference type="Gene3D" id="3.30.465.10">
    <property type="match status" value="1"/>
</dbReference>
<dbReference type="EMBL" id="JAVDYJ010000001">
    <property type="protein sequence ID" value="MDR7346071.1"/>
    <property type="molecule type" value="Genomic_DNA"/>
</dbReference>
<evidence type="ECO:0000256" key="10">
    <source>
        <dbReference type="PROSITE-ProRule" id="PRU01193"/>
    </source>
</evidence>
<sequence>MLTPVLMLLLGILVILAIIAANGYFVAQEFAYMSVDRAQLAAEAEEGDEAAAQALKVTRRTSFMLSGAQLGITVTGLMVGYVAEPLVGQSLGALLGGVGVPAGVSVTIGTVLALAVSTIVQMVFGELYPKNLAIANPGPLSRALAKSTNIYLGIFGWLISFFDWSANRLLRLVGIKPVEDPDSSATAADLKRIVADSRHSGHLGDDLSIMIDRILDYPHRDVEHAMIPLTNTDSISPEATIGEVRELMASAHTRYPVLDSDNVPLGVVHLLDVLAAADRPEAPVTAIMREPVTVPPVMMLPQAQQRMTNASSKIACVVDEYGGLVGILTLEDLAEEVTGDVVDEHDPDFVEPIETQGSNAWRISGTTPVDEVERQIKHALPRGEYETLSGMLIDHLQDLPKLGEVIRIELPQLPSDLVGDEPVSRCLQAKVVELEKRVPSMVEVDIEVTVGSSDPKEEAAQ</sequence>
<dbReference type="SUPFAM" id="SSF56176">
    <property type="entry name" value="FAD-binding/transporter-associated domain-like"/>
    <property type="match status" value="1"/>
</dbReference>
<dbReference type="Pfam" id="PF03471">
    <property type="entry name" value="CorC_HlyC"/>
    <property type="match status" value="1"/>
</dbReference>
<dbReference type="InterPro" id="IPR005170">
    <property type="entry name" value="Transptr-assoc_dom"/>
</dbReference>
<feature type="transmembrane region" description="Helical" evidence="11">
    <location>
        <begin position="149"/>
        <end position="166"/>
    </location>
</feature>
<dbReference type="InterPro" id="IPR036318">
    <property type="entry name" value="FAD-bd_PCMH-like_sf"/>
</dbReference>
<dbReference type="PANTHER" id="PTHR43099">
    <property type="entry name" value="UPF0053 PROTEIN YRKA"/>
    <property type="match status" value="1"/>
</dbReference>
<keyword evidence="3" id="KW-1003">Cell membrane</keyword>
<keyword evidence="5" id="KW-0677">Repeat</keyword>
<feature type="transmembrane region" description="Helical" evidence="11">
    <location>
        <begin position="63"/>
        <end position="83"/>
    </location>
</feature>
<dbReference type="PROSITE" id="PS51371">
    <property type="entry name" value="CBS"/>
    <property type="match status" value="2"/>
</dbReference>
<evidence type="ECO:0000259" key="12">
    <source>
        <dbReference type="PROSITE" id="PS51371"/>
    </source>
</evidence>